<evidence type="ECO:0000313" key="2">
    <source>
        <dbReference type="Proteomes" id="UP000269221"/>
    </source>
</evidence>
<proteinExistence type="predicted"/>
<sequence length="79" mass="8852">MLCLMSPRTELARLAARALLTHVQLAMDQATRSLSTELLSIISLLLDSYQEFAGEYNGFRLERAAANILILFEYMAVDS</sequence>
<evidence type="ECO:0000313" key="1">
    <source>
        <dbReference type="EMBL" id="RMC09997.1"/>
    </source>
</evidence>
<reference evidence="1 2" key="1">
    <citation type="submission" date="2018-07" db="EMBL/GenBank/DDBJ databases">
        <title>A high quality draft genome assembly of the barn swallow (H. rustica rustica).</title>
        <authorList>
            <person name="Formenti G."/>
            <person name="Chiara M."/>
            <person name="Poveda L."/>
            <person name="Francoijs K.-J."/>
            <person name="Bonisoli-Alquati A."/>
            <person name="Canova L."/>
            <person name="Gianfranceschi L."/>
            <person name="Horner D.S."/>
            <person name="Saino N."/>
        </authorList>
    </citation>
    <scope>NUCLEOTIDE SEQUENCE [LARGE SCALE GENOMIC DNA]</scope>
    <source>
        <strain evidence="1">Chelidonia</strain>
        <tissue evidence="1">Blood</tissue>
    </source>
</reference>
<dbReference type="EMBL" id="QRBI01000112">
    <property type="protein sequence ID" value="RMC09997.1"/>
    <property type="molecule type" value="Genomic_DNA"/>
</dbReference>
<dbReference type="AlphaFoldDB" id="A0A3M0KS83"/>
<dbReference type="Proteomes" id="UP000269221">
    <property type="component" value="Unassembled WGS sequence"/>
</dbReference>
<gene>
    <name evidence="1" type="ORF">DUI87_12787</name>
</gene>
<protein>
    <submittedName>
        <fullName evidence="1">Uncharacterized protein</fullName>
    </submittedName>
</protein>
<accession>A0A3M0KS83</accession>
<keyword evidence="2" id="KW-1185">Reference proteome</keyword>
<organism evidence="1 2">
    <name type="scientific">Hirundo rustica rustica</name>
    <dbReference type="NCBI Taxonomy" id="333673"/>
    <lineage>
        <taxon>Eukaryota</taxon>
        <taxon>Metazoa</taxon>
        <taxon>Chordata</taxon>
        <taxon>Craniata</taxon>
        <taxon>Vertebrata</taxon>
        <taxon>Euteleostomi</taxon>
        <taxon>Archelosauria</taxon>
        <taxon>Archosauria</taxon>
        <taxon>Dinosauria</taxon>
        <taxon>Saurischia</taxon>
        <taxon>Theropoda</taxon>
        <taxon>Coelurosauria</taxon>
        <taxon>Aves</taxon>
        <taxon>Neognathae</taxon>
        <taxon>Neoaves</taxon>
        <taxon>Telluraves</taxon>
        <taxon>Australaves</taxon>
        <taxon>Passeriformes</taxon>
        <taxon>Sylvioidea</taxon>
        <taxon>Hirundinidae</taxon>
        <taxon>Hirundo</taxon>
    </lineage>
</organism>
<comment type="caution">
    <text evidence="1">The sequence shown here is derived from an EMBL/GenBank/DDBJ whole genome shotgun (WGS) entry which is preliminary data.</text>
</comment>
<name>A0A3M0KS83_HIRRU</name>